<reference evidence="14 15" key="1">
    <citation type="submission" date="2019-10" db="EMBL/GenBank/DDBJ databases">
        <title>Unraveling microbial dark matter from salterns through culturing: the case of the genus Halosegnis.</title>
        <authorList>
            <person name="Duran-Viseras A."/>
            <person name="Andrei A.-S."/>
            <person name="Vera-Gargallo B."/>
            <person name="Ghai R."/>
            <person name="Sanchez-Porro C."/>
            <person name="Ventosa A."/>
        </authorList>
    </citation>
    <scope>NUCLEOTIDE SEQUENCE [LARGE SCALE GENOMIC DNA]</scope>
    <source>
        <strain evidence="12 15">F17-44</strain>
        <strain evidence="11 16">F18-79</strain>
        <strain evidence="13 14">F19-13</strain>
    </source>
</reference>
<comment type="caution">
    <text evidence="11">The sequence shown here is derived from an EMBL/GenBank/DDBJ whole genome shotgun (WGS) entry which is preliminary data.</text>
</comment>
<organism evidence="11 16">
    <name type="scientific">Halosegnis rubeus</name>
    <dbReference type="NCBI Taxonomy" id="2212850"/>
    <lineage>
        <taxon>Archaea</taxon>
        <taxon>Methanobacteriati</taxon>
        <taxon>Methanobacteriota</taxon>
        <taxon>Stenosarchaea group</taxon>
        <taxon>Halobacteria</taxon>
        <taxon>Halobacteriales</taxon>
        <taxon>Natronomonadaceae</taxon>
        <taxon>Halosegnis</taxon>
    </lineage>
</organism>
<accession>A0A5N5U4J0</accession>
<evidence type="ECO:0000313" key="12">
    <source>
        <dbReference type="EMBL" id="KAB7512967.1"/>
    </source>
</evidence>
<feature type="transmembrane region" description="Helical" evidence="8">
    <location>
        <begin position="325"/>
        <end position="345"/>
    </location>
</feature>
<dbReference type="InterPro" id="IPR050297">
    <property type="entry name" value="LipidA_mod_glycosyltrf_83"/>
</dbReference>
<name>A0A5N5U4J0_9EURY</name>
<evidence type="ECO:0000256" key="7">
    <source>
        <dbReference type="ARBA" id="ARBA00023136"/>
    </source>
</evidence>
<dbReference type="EMBL" id="QKKZ01000006">
    <property type="protein sequence ID" value="KAB7512851.1"/>
    <property type="molecule type" value="Genomic_DNA"/>
</dbReference>
<sequence length="675" mass="72314">MRDPRVTLRERPVLAATVAVVVLGAIGVWVVANTVFPYHSLNHDEGVYLQQAAMLLDGKVWLQPPIDGLFRPWFFIESENGLYSKYAPVPAAMFAVGELLGGYRLALVGIGGGILLLTAAVVREVFDARAGLLAAIFVGLSPLFVIDASVFLPYAPTTLLNLAFAYGYLRADRTGSLRSGAAAGAAIGLAFFARPFTAVLFATPFIVHALWTLYQKPRDAFPRQAATAVLGLAGVTITLGYNAVVTGSPLVFPYQEFAPLDGLGFGQRRLLDHELVYTPRLALEVSRKVLWSLYTSWVAGGLFGTALAAGGVLAVLRRRPSPRKLTLAGVFLSVGVGNAYFWGNYNILGVLDRPGDGFIATHGPYYHFDLLLPTAAFAAVGALYGGRWLHSLLESRLSVPRARTALLVVLVLSGGIFAGVTAVSLDERLGRNAEITDTYEDTYEPVENPPTDAVVLLPDTYGGWLNHPFQPLRNDPGFDGETVYALHDQPFAVAEEYPDRDLYRYAFRGFWNPPDGSPQAARVQPVTVVRGEQLSLDTTLGTPAGATSVTVRLSGADGTSTYYGATPTDGSVSFTVDVTDDTLTLVGADGRTDSVVRPDDGPVVATAFIDYPGGTGFTYRVEMPVERVGGETRALSPELEWCRDARACDGAAAYVPGHGPEGIFVETALDADPNT</sequence>
<feature type="transmembrane region" description="Helical" evidence="8">
    <location>
        <begin position="103"/>
        <end position="122"/>
    </location>
</feature>
<dbReference type="RefSeq" id="WP_152121077.1">
    <property type="nucleotide sequence ID" value="NZ_QJOW01000008.1"/>
</dbReference>
<feature type="transmembrane region" description="Helical" evidence="8">
    <location>
        <begin position="12"/>
        <end position="32"/>
    </location>
</feature>
<gene>
    <name evidence="11" type="ORF">DM867_11685</name>
    <name evidence="12" type="ORF">DMP03_13540</name>
    <name evidence="13" type="ORF">DP108_12700</name>
</gene>
<dbReference type="Pfam" id="PF13231">
    <property type="entry name" value="PMT_2"/>
    <property type="match status" value="1"/>
</dbReference>
<evidence type="ECO:0000256" key="3">
    <source>
        <dbReference type="ARBA" id="ARBA00022676"/>
    </source>
</evidence>
<protein>
    <submittedName>
        <fullName evidence="11">Uncharacterized protein</fullName>
    </submittedName>
</protein>
<dbReference type="GO" id="GO:0016763">
    <property type="term" value="F:pentosyltransferase activity"/>
    <property type="evidence" value="ECO:0007669"/>
    <property type="project" value="TreeGrafter"/>
</dbReference>
<feature type="domain" description="DUF7846" evidence="10">
    <location>
        <begin position="453"/>
        <end position="622"/>
    </location>
</feature>
<feature type="transmembrane region" description="Helical" evidence="8">
    <location>
        <begin position="226"/>
        <end position="244"/>
    </location>
</feature>
<dbReference type="PANTHER" id="PTHR33908">
    <property type="entry name" value="MANNOSYLTRANSFERASE YKCB-RELATED"/>
    <property type="match status" value="1"/>
</dbReference>
<dbReference type="InterPro" id="IPR038731">
    <property type="entry name" value="RgtA/B/C-like"/>
</dbReference>
<evidence type="ECO:0000313" key="14">
    <source>
        <dbReference type="Proteomes" id="UP000326207"/>
    </source>
</evidence>
<dbReference type="InterPro" id="IPR057168">
    <property type="entry name" value="DUF7846"/>
</dbReference>
<evidence type="ECO:0000256" key="4">
    <source>
        <dbReference type="ARBA" id="ARBA00022679"/>
    </source>
</evidence>
<evidence type="ECO:0000256" key="5">
    <source>
        <dbReference type="ARBA" id="ARBA00022692"/>
    </source>
</evidence>
<dbReference type="PANTHER" id="PTHR33908:SF11">
    <property type="entry name" value="MEMBRANE PROTEIN"/>
    <property type="match status" value="1"/>
</dbReference>
<evidence type="ECO:0000313" key="13">
    <source>
        <dbReference type="EMBL" id="KAB7513702.1"/>
    </source>
</evidence>
<dbReference type="OrthoDB" id="157326at2157"/>
<dbReference type="Proteomes" id="UP000326865">
    <property type="component" value="Unassembled WGS sequence"/>
</dbReference>
<evidence type="ECO:0000313" key="16">
    <source>
        <dbReference type="Proteomes" id="UP000326865"/>
    </source>
</evidence>
<keyword evidence="5 8" id="KW-0812">Transmembrane</keyword>
<dbReference type="EMBL" id="QMDY01000011">
    <property type="protein sequence ID" value="KAB7513702.1"/>
    <property type="molecule type" value="Genomic_DNA"/>
</dbReference>
<feature type="transmembrane region" description="Helical" evidence="8">
    <location>
        <begin position="294"/>
        <end position="316"/>
    </location>
</feature>
<evidence type="ECO:0000259" key="10">
    <source>
        <dbReference type="Pfam" id="PF25230"/>
    </source>
</evidence>
<keyword evidence="2" id="KW-1003">Cell membrane</keyword>
<proteinExistence type="predicted"/>
<evidence type="ECO:0000256" key="8">
    <source>
        <dbReference type="SAM" id="Phobius"/>
    </source>
</evidence>
<dbReference type="Proteomes" id="UP000326302">
    <property type="component" value="Unassembled WGS sequence"/>
</dbReference>
<feature type="domain" description="Glycosyltransferase RgtA/B/C/D-like" evidence="9">
    <location>
        <begin position="116"/>
        <end position="216"/>
    </location>
</feature>
<dbReference type="AlphaFoldDB" id="A0A5N5U4J0"/>
<comment type="subcellular location">
    <subcellularLocation>
        <location evidence="1">Cell membrane</location>
        <topology evidence="1">Multi-pass membrane protein</topology>
    </subcellularLocation>
</comment>
<keyword evidence="3" id="KW-0328">Glycosyltransferase</keyword>
<dbReference type="EMBL" id="QJOW01000008">
    <property type="protein sequence ID" value="KAB7512967.1"/>
    <property type="molecule type" value="Genomic_DNA"/>
</dbReference>
<feature type="transmembrane region" description="Helical" evidence="8">
    <location>
        <begin position="198"/>
        <end position="214"/>
    </location>
</feature>
<keyword evidence="6 8" id="KW-1133">Transmembrane helix</keyword>
<evidence type="ECO:0000256" key="2">
    <source>
        <dbReference type="ARBA" id="ARBA00022475"/>
    </source>
</evidence>
<dbReference type="Pfam" id="PF25230">
    <property type="entry name" value="DUF7846"/>
    <property type="match status" value="1"/>
</dbReference>
<accession>A0A5N5U7L8</accession>
<feature type="transmembrane region" description="Helical" evidence="8">
    <location>
        <begin position="129"/>
        <end position="145"/>
    </location>
</feature>
<feature type="transmembrane region" description="Helical" evidence="8">
    <location>
        <begin position="405"/>
        <end position="425"/>
    </location>
</feature>
<evidence type="ECO:0000256" key="1">
    <source>
        <dbReference type="ARBA" id="ARBA00004651"/>
    </source>
</evidence>
<keyword evidence="4" id="KW-0808">Transferase</keyword>
<dbReference type="GO" id="GO:0008610">
    <property type="term" value="P:lipid biosynthetic process"/>
    <property type="evidence" value="ECO:0007669"/>
    <property type="project" value="UniProtKB-ARBA"/>
</dbReference>
<dbReference type="Proteomes" id="UP000326207">
    <property type="component" value="Unassembled WGS sequence"/>
</dbReference>
<keyword evidence="7 8" id="KW-0472">Membrane</keyword>
<accession>A0A5N5U3A8</accession>
<evidence type="ECO:0000313" key="11">
    <source>
        <dbReference type="EMBL" id="KAB7512851.1"/>
    </source>
</evidence>
<evidence type="ECO:0000256" key="6">
    <source>
        <dbReference type="ARBA" id="ARBA00022989"/>
    </source>
</evidence>
<evidence type="ECO:0000259" key="9">
    <source>
        <dbReference type="Pfam" id="PF13231"/>
    </source>
</evidence>
<dbReference type="GO" id="GO:0005886">
    <property type="term" value="C:plasma membrane"/>
    <property type="evidence" value="ECO:0007669"/>
    <property type="project" value="UniProtKB-SubCell"/>
</dbReference>
<evidence type="ECO:0000313" key="15">
    <source>
        <dbReference type="Proteomes" id="UP000326302"/>
    </source>
</evidence>
<feature type="transmembrane region" description="Helical" evidence="8">
    <location>
        <begin position="365"/>
        <end position="384"/>
    </location>
</feature>
<keyword evidence="16" id="KW-1185">Reference proteome</keyword>